<keyword evidence="1" id="KW-0472">Membrane</keyword>
<evidence type="ECO:0000313" key="3">
    <source>
        <dbReference type="Proteomes" id="UP000824229"/>
    </source>
</evidence>
<keyword evidence="1" id="KW-0812">Transmembrane</keyword>
<sequence length="108" mass="12574">MLQEIERMEQNELSCSVDKVSCNIKDDEESSYNSLNIDEVALQNRSRNLFYARLLFCSILIWSLLFIKESDYGKVYLRTITQVLTKNVEIEPVQQVVNKLTVAIQQLI</sequence>
<accession>A0A9E2KBH6</accession>
<reference evidence="2" key="1">
    <citation type="journal article" date="2021" name="PeerJ">
        <title>Extensive microbial diversity within the chicken gut microbiome revealed by metagenomics and culture.</title>
        <authorList>
            <person name="Gilroy R."/>
            <person name="Ravi A."/>
            <person name="Getino M."/>
            <person name="Pursley I."/>
            <person name="Horton D.L."/>
            <person name="Alikhan N.F."/>
            <person name="Baker D."/>
            <person name="Gharbi K."/>
            <person name="Hall N."/>
            <person name="Watson M."/>
            <person name="Adriaenssens E.M."/>
            <person name="Foster-Nyarko E."/>
            <person name="Jarju S."/>
            <person name="Secka A."/>
            <person name="Antonio M."/>
            <person name="Oren A."/>
            <person name="Chaudhuri R.R."/>
            <person name="La Ragione R."/>
            <person name="Hildebrand F."/>
            <person name="Pallen M.J."/>
        </authorList>
    </citation>
    <scope>NUCLEOTIDE SEQUENCE</scope>
    <source>
        <strain evidence="2">B5-657</strain>
    </source>
</reference>
<dbReference type="Proteomes" id="UP000824229">
    <property type="component" value="Unassembled WGS sequence"/>
</dbReference>
<comment type="caution">
    <text evidence="2">The sequence shown here is derived from an EMBL/GenBank/DDBJ whole genome shotgun (WGS) entry which is preliminary data.</text>
</comment>
<dbReference type="EMBL" id="JAHLFQ010000022">
    <property type="protein sequence ID" value="MBU3803381.1"/>
    <property type="molecule type" value="Genomic_DNA"/>
</dbReference>
<dbReference type="AlphaFoldDB" id="A0A9E2KBH6"/>
<gene>
    <name evidence="2" type="ORF">H9872_01290</name>
</gene>
<protein>
    <submittedName>
        <fullName evidence="2">Uncharacterized protein</fullName>
    </submittedName>
</protein>
<evidence type="ECO:0000313" key="2">
    <source>
        <dbReference type="EMBL" id="MBU3803381.1"/>
    </source>
</evidence>
<evidence type="ECO:0000256" key="1">
    <source>
        <dbReference type="SAM" id="Phobius"/>
    </source>
</evidence>
<name>A0A9E2KBH6_9FIRM</name>
<proteinExistence type="predicted"/>
<organism evidence="2 3">
    <name type="scientific">Candidatus Cellulosilyticum pullistercoris</name>
    <dbReference type="NCBI Taxonomy" id="2838521"/>
    <lineage>
        <taxon>Bacteria</taxon>
        <taxon>Bacillati</taxon>
        <taxon>Bacillota</taxon>
        <taxon>Clostridia</taxon>
        <taxon>Lachnospirales</taxon>
        <taxon>Cellulosilyticaceae</taxon>
        <taxon>Cellulosilyticum</taxon>
    </lineage>
</organism>
<feature type="transmembrane region" description="Helical" evidence="1">
    <location>
        <begin position="50"/>
        <end position="67"/>
    </location>
</feature>
<keyword evidence="1" id="KW-1133">Transmembrane helix</keyword>
<reference evidence="2" key="2">
    <citation type="submission" date="2021-04" db="EMBL/GenBank/DDBJ databases">
        <authorList>
            <person name="Gilroy R."/>
        </authorList>
    </citation>
    <scope>NUCLEOTIDE SEQUENCE</scope>
    <source>
        <strain evidence="2">B5-657</strain>
    </source>
</reference>